<sequence>MEHIFCWQSDRTESLEGMLSSLQKNLLLDIHEYTLWLPEEENGLMRDTSGLNVRFYLSRSCAEILADIIEKAAQDRGKLYIFDNRTLLYPSAFSHLSDAFDLDPLTIAAVPCSNCNGVGTLSGLNDFSYEEFGTVAAALKKHLRTRIYVPVLLASCVCIKPDFFVESGIVKFLRLLKQLSLDGIVEVLYQKANDYGFNAVIVNDAFVYRKCKDDQSEVDRIVDSLLPWLPNFGKTVGQWLRSEEYRSGKIISGLVAGKGKCSVLLDFSNFTAMYNGTSIAGIQFLKQAVRTWPDRYIFHVMISEEAFSFLRLDTLPKVIRIDGDSGDSIYAACIRFGQPFSWDSVGRILDKAPVLGVFMYDCISADSNYLSEGFDRKIWQYIFQFSDVIYCISEFTKNRIAERFRCGEHTRFRVTRLSMDIHDYGSICDEKEDFIFVIGNNFRHKFVQETAREIAKALPGQKILVCADMDEKDDSVRSVSSGFVSQEEFDGIYKKGEMYCLS</sequence>
<accession>A0A9E9LAH9</accession>
<reference evidence="1" key="1">
    <citation type="journal article" date="2022" name="Front. Microbiol.">
        <title>New perspectives on an old grouping: The genomic and phenotypic variability of Oxalobacter formigenes and the implications for calcium oxalate stone prevention.</title>
        <authorList>
            <person name="Chmiel J.A."/>
            <person name="Carr C."/>
            <person name="Stuivenberg G.A."/>
            <person name="Venema R."/>
            <person name="Chanyi R.M."/>
            <person name="Al K.F."/>
            <person name="Giguere D."/>
            <person name="Say H."/>
            <person name="Akouris P.P."/>
            <person name="Dominguez Romero S.A."/>
            <person name="Kwong A."/>
            <person name="Tai V."/>
            <person name="Koval S.F."/>
            <person name="Razvi H."/>
            <person name="Bjazevic J."/>
            <person name="Burton J.P."/>
        </authorList>
    </citation>
    <scope>NUCLEOTIDE SEQUENCE</scope>
    <source>
        <strain evidence="1">OxK</strain>
    </source>
</reference>
<gene>
    <name evidence="1" type="ORF">NB646_07865</name>
</gene>
<dbReference type="AlphaFoldDB" id="A0A9E9LAH9"/>
<name>A0A9E9LAH9_9BURK</name>
<protein>
    <submittedName>
        <fullName evidence="1">Uncharacterized protein</fullName>
    </submittedName>
</protein>
<dbReference type="RefSeq" id="WP_269315722.1">
    <property type="nucleotide sequence ID" value="NZ_CP098251.1"/>
</dbReference>
<organism evidence="1">
    <name type="scientific">Oxalobacter aliiformigenes</name>
    <dbReference type="NCBI Taxonomy" id="2946593"/>
    <lineage>
        <taxon>Bacteria</taxon>
        <taxon>Pseudomonadati</taxon>
        <taxon>Pseudomonadota</taxon>
        <taxon>Betaproteobacteria</taxon>
        <taxon>Burkholderiales</taxon>
        <taxon>Oxalobacteraceae</taxon>
        <taxon>Oxalobacter</taxon>
    </lineage>
</organism>
<evidence type="ECO:0000313" key="1">
    <source>
        <dbReference type="EMBL" id="WAV90756.1"/>
    </source>
</evidence>
<dbReference type="EMBL" id="CP098251">
    <property type="protein sequence ID" value="WAV90756.1"/>
    <property type="molecule type" value="Genomic_DNA"/>
</dbReference>
<dbReference type="Proteomes" id="UP001164819">
    <property type="component" value="Chromosome"/>
</dbReference>
<proteinExistence type="predicted"/>